<dbReference type="EMBL" id="MOOV01000007">
    <property type="protein sequence ID" value="OUC04005.1"/>
    <property type="molecule type" value="Genomic_DNA"/>
</dbReference>
<feature type="non-terminal residue" evidence="2">
    <location>
        <position position="1"/>
    </location>
</feature>
<dbReference type="AlphaFoldDB" id="A0A9X6RJ75"/>
<comment type="caution">
    <text evidence="2">The sequence shown here is derived from an EMBL/GenBank/DDBJ whole genome shotgun (WGS) entry which is preliminary data.</text>
</comment>
<protein>
    <recommendedName>
        <fullName evidence="1">HTH IS21-type domain-containing protein</fullName>
    </recommendedName>
</protein>
<dbReference type="InterPro" id="IPR047951">
    <property type="entry name" value="Transpos_ISL3"/>
</dbReference>
<sequence>KKTIKIDKAHVKRVCIDDFALKKRHTYGTIMIDIDTHQVVDLIHSRDREEVISWLKTFPNLEIVSRDGSITYAYSIAEAHPNAIQISDRFHLLQNLTKYCAEFFKSILKTNIKIPVITSKKAFPRDPNRVNIPFIKKVKIANGLMDTGYTFHQIAKAVQMDIRTVKKVLSMSLSEQEEYLMSTMNISHTHKKLQKEKRICEVRQLYKQGNSERSIARQLGLDRRTISKYLNPKTTGVHASLGQTKMSMLDPYAEEIKQYVINRYTSVQIGVILREKGYKGSASTVRNYISKLKKSLFEEPQLLHDTEFEFVKRKRVIALLFYSKKAKIKLSEEQIKEIYKLHPDIESVINLVNDFRDILKQKRSDALQVWIEQATTLHIQPLNSFIKGIERDLTAV</sequence>
<evidence type="ECO:0000313" key="3">
    <source>
        <dbReference type="Proteomes" id="UP000195160"/>
    </source>
</evidence>
<reference evidence="2 3" key="1">
    <citation type="submission" date="2016-10" db="EMBL/GenBank/DDBJ databases">
        <title>Comparative genomics of Bacillus thuringiensis reveals a path to pathogens against multiple invertebrate hosts.</title>
        <authorList>
            <person name="Zheng J."/>
            <person name="Gao Q."/>
            <person name="Liu H."/>
            <person name="Peng D."/>
            <person name="Ruan L."/>
            <person name="Sun M."/>
        </authorList>
    </citation>
    <scope>NUCLEOTIDE SEQUENCE [LARGE SCALE GENOMIC DNA]</scope>
    <source>
        <strain evidence="2">T30001</strain>
    </source>
</reference>
<organism evidence="2 3">
    <name type="scientific">Bacillus thuringiensis subsp. medellin</name>
    <dbReference type="NCBI Taxonomy" id="79672"/>
    <lineage>
        <taxon>Bacteria</taxon>
        <taxon>Bacillati</taxon>
        <taxon>Bacillota</taxon>
        <taxon>Bacilli</taxon>
        <taxon>Bacillales</taxon>
        <taxon>Bacillaceae</taxon>
        <taxon>Bacillus</taxon>
        <taxon>Bacillus cereus group</taxon>
    </lineage>
</organism>
<dbReference type="PANTHER" id="PTHR33498">
    <property type="entry name" value="TRANSPOSASE FOR INSERTION SEQUENCE ELEMENT IS1557"/>
    <property type="match status" value="1"/>
</dbReference>
<dbReference type="PANTHER" id="PTHR33498:SF1">
    <property type="entry name" value="TRANSPOSASE FOR INSERTION SEQUENCE ELEMENT IS1557"/>
    <property type="match status" value="1"/>
</dbReference>
<dbReference type="Proteomes" id="UP000195160">
    <property type="component" value="Unassembled WGS sequence"/>
</dbReference>
<dbReference type="Pfam" id="PF01610">
    <property type="entry name" value="DDE_Tnp_ISL3"/>
    <property type="match status" value="1"/>
</dbReference>
<evidence type="ECO:0000313" key="2">
    <source>
        <dbReference type="EMBL" id="OUC04005.1"/>
    </source>
</evidence>
<proteinExistence type="predicted"/>
<gene>
    <name evidence="2" type="ORF">BK784_00425</name>
</gene>
<dbReference type="InterPro" id="IPR002560">
    <property type="entry name" value="Transposase_DDE"/>
</dbReference>
<name>A0A9X6RJ75_BACTV</name>
<feature type="non-terminal residue" evidence="2">
    <location>
        <position position="396"/>
    </location>
</feature>
<dbReference type="RefSeq" id="WP_256941921.1">
    <property type="nucleotide sequence ID" value="NZ_MOOV01000007.1"/>
</dbReference>
<dbReference type="Gene3D" id="1.10.10.60">
    <property type="entry name" value="Homeodomain-like"/>
    <property type="match status" value="1"/>
</dbReference>
<dbReference type="InterPro" id="IPR017894">
    <property type="entry name" value="HTH_IS21_transposase_type"/>
</dbReference>
<evidence type="ECO:0000259" key="1">
    <source>
        <dbReference type="PROSITE" id="PS50531"/>
    </source>
</evidence>
<accession>A0A9X6RJ75</accession>
<dbReference type="PROSITE" id="PS50531">
    <property type="entry name" value="HTH_IS21"/>
    <property type="match status" value="1"/>
</dbReference>
<feature type="domain" description="HTH IS21-type" evidence="1">
    <location>
        <begin position="197"/>
        <end position="260"/>
    </location>
</feature>